<comment type="caution">
    <text evidence="1">The sequence shown here is derived from an EMBL/GenBank/DDBJ whole genome shotgun (WGS) entry which is preliminary data.</text>
</comment>
<gene>
    <name evidence="1" type="ORF">T10_13280</name>
</gene>
<reference evidence="1 2" key="1">
    <citation type="submission" date="2015-01" db="EMBL/GenBank/DDBJ databases">
        <title>Evolution of Trichinella species and genotypes.</title>
        <authorList>
            <person name="Korhonen P.K."/>
            <person name="Edoardo P."/>
            <person name="Giuseppe L.R."/>
            <person name="Gasser R.B."/>
        </authorList>
    </citation>
    <scope>NUCLEOTIDE SEQUENCE [LARGE SCALE GENOMIC DNA]</scope>
    <source>
        <strain evidence="1">ISS1980</strain>
    </source>
</reference>
<dbReference type="AlphaFoldDB" id="A0A0V1N746"/>
<dbReference type="Proteomes" id="UP000054843">
    <property type="component" value="Unassembled WGS sequence"/>
</dbReference>
<keyword evidence="2" id="KW-1185">Reference proteome</keyword>
<protein>
    <submittedName>
        <fullName evidence="1">Uncharacterized protein</fullName>
    </submittedName>
</protein>
<proteinExistence type="predicted"/>
<accession>A0A0V1N746</accession>
<organism evidence="1 2">
    <name type="scientific">Trichinella papuae</name>
    <dbReference type="NCBI Taxonomy" id="268474"/>
    <lineage>
        <taxon>Eukaryota</taxon>
        <taxon>Metazoa</taxon>
        <taxon>Ecdysozoa</taxon>
        <taxon>Nematoda</taxon>
        <taxon>Enoplea</taxon>
        <taxon>Dorylaimia</taxon>
        <taxon>Trichinellida</taxon>
        <taxon>Trichinellidae</taxon>
        <taxon>Trichinella</taxon>
    </lineage>
</organism>
<name>A0A0V1N746_9BILA</name>
<evidence type="ECO:0000313" key="1">
    <source>
        <dbReference type="EMBL" id="KRZ79848.1"/>
    </source>
</evidence>
<dbReference type="EMBL" id="JYDO01000005">
    <property type="protein sequence ID" value="KRZ79848.1"/>
    <property type="molecule type" value="Genomic_DNA"/>
</dbReference>
<evidence type="ECO:0000313" key="2">
    <source>
        <dbReference type="Proteomes" id="UP000054843"/>
    </source>
</evidence>
<sequence>MAEQAGSGFWSMQATYASNKNNKLVFVFHRAVAPIVMTTCQIFNRFNTDYESLSSRLSITIPFT</sequence>